<proteinExistence type="predicted"/>
<protein>
    <recommendedName>
        <fullName evidence="3">TonB C-terminal domain-containing protein</fullName>
    </recommendedName>
</protein>
<dbReference type="OrthoDB" id="1246706at2"/>
<keyword evidence="2" id="KW-1185">Reference proteome</keyword>
<sequence length="266" mass="31453">MKILKVILLITICFLFSCNKKHEQNDIEKSNDSIYVYNQNQTKKEDTVCLNEEKRAEKDIQSGKLVYFYFRGKTKMYRSNKEMKTLLSAYNIEIDSALVSCIPDLNGFKRNCYASKMRIAIENKYGNEFISTLRNLAEIQFVINNPNLVFKFEECDTTSRYPNTKNYSDYFKKPTEDFEKQFTYPNDYKFKSGKYYSSTQINFILDKSGKISNIETDCSFTDTENNKFAEYFKNEAVKFVKKTKWVPAKFKGINVNSEMHFLYFHK</sequence>
<reference evidence="1 2" key="1">
    <citation type="submission" date="2019-07" db="EMBL/GenBank/DDBJ databases">
        <title>Novel species of Flavobacterium.</title>
        <authorList>
            <person name="Liu Q."/>
            <person name="Xin Y.-H."/>
        </authorList>
    </citation>
    <scope>NUCLEOTIDE SEQUENCE [LARGE SCALE GENOMIC DNA]</scope>
    <source>
        <strain evidence="1 2">LB1R34</strain>
    </source>
</reference>
<name>A0A553DR13_9FLAO</name>
<dbReference type="RefSeq" id="WP_144257655.1">
    <property type="nucleotide sequence ID" value="NZ_VJZT01000028.1"/>
</dbReference>
<organism evidence="1 2">
    <name type="scientific">Flavobacterium restrictum</name>
    <dbReference type="NCBI Taxonomy" id="2594428"/>
    <lineage>
        <taxon>Bacteria</taxon>
        <taxon>Pseudomonadati</taxon>
        <taxon>Bacteroidota</taxon>
        <taxon>Flavobacteriia</taxon>
        <taxon>Flavobacteriales</taxon>
        <taxon>Flavobacteriaceae</taxon>
        <taxon>Flavobacterium</taxon>
    </lineage>
</organism>
<evidence type="ECO:0008006" key="3">
    <source>
        <dbReference type="Google" id="ProtNLM"/>
    </source>
</evidence>
<dbReference type="EMBL" id="VJZT01000028">
    <property type="protein sequence ID" value="TRX35209.1"/>
    <property type="molecule type" value="Genomic_DNA"/>
</dbReference>
<dbReference type="PROSITE" id="PS51257">
    <property type="entry name" value="PROKAR_LIPOPROTEIN"/>
    <property type="match status" value="1"/>
</dbReference>
<dbReference type="Proteomes" id="UP000316371">
    <property type="component" value="Unassembled WGS sequence"/>
</dbReference>
<dbReference type="Gene3D" id="3.30.1150.10">
    <property type="match status" value="1"/>
</dbReference>
<accession>A0A553DR13</accession>
<dbReference type="AlphaFoldDB" id="A0A553DR13"/>
<comment type="caution">
    <text evidence="1">The sequence shown here is derived from an EMBL/GenBank/DDBJ whole genome shotgun (WGS) entry which is preliminary data.</text>
</comment>
<evidence type="ECO:0000313" key="2">
    <source>
        <dbReference type="Proteomes" id="UP000316371"/>
    </source>
</evidence>
<gene>
    <name evidence="1" type="ORF">FNW21_15455</name>
</gene>
<evidence type="ECO:0000313" key="1">
    <source>
        <dbReference type="EMBL" id="TRX35209.1"/>
    </source>
</evidence>